<protein>
    <submittedName>
        <fullName evidence="11">Dolichyl-phosphate-mannose-protein mannosyltransferase</fullName>
    </submittedName>
</protein>
<dbReference type="Proteomes" id="UP000239415">
    <property type="component" value="Unassembled WGS sequence"/>
</dbReference>
<feature type="compositionally biased region" description="Basic and acidic residues" evidence="8">
    <location>
        <begin position="1"/>
        <end position="11"/>
    </location>
</feature>
<keyword evidence="5 9" id="KW-0812">Transmembrane</keyword>
<dbReference type="GO" id="GO:0009103">
    <property type="term" value="P:lipopolysaccharide biosynthetic process"/>
    <property type="evidence" value="ECO:0007669"/>
    <property type="project" value="UniProtKB-ARBA"/>
</dbReference>
<name>A0A2T0KM25_9ACTN</name>
<evidence type="ECO:0000256" key="8">
    <source>
        <dbReference type="SAM" id="MobiDB-lite"/>
    </source>
</evidence>
<evidence type="ECO:0000256" key="1">
    <source>
        <dbReference type="ARBA" id="ARBA00004651"/>
    </source>
</evidence>
<dbReference type="InterPro" id="IPR050297">
    <property type="entry name" value="LipidA_mod_glycosyltrf_83"/>
</dbReference>
<comment type="caution">
    <text evidence="11">The sequence shown here is derived from an EMBL/GenBank/DDBJ whole genome shotgun (WGS) entry which is preliminary data.</text>
</comment>
<keyword evidence="3 11" id="KW-0328">Glycosyltransferase</keyword>
<dbReference type="EMBL" id="PVMZ01000002">
    <property type="protein sequence ID" value="PRX24680.1"/>
    <property type="molecule type" value="Genomic_DNA"/>
</dbReference>
<reference evidence="11 12" key="1">
    <citation type="submission" date="2018-03" db="EMBL/GenBank/DDBJ databases">
        <title>Genomic Encyclopedia of Archaeal and Bacterial Type Strains, Phase II (KMG-II): from individual species to whole genera.</title>
        <authorList>
            <person name="Goeker M."/>
        </authorList>
    </citation>
    <scope>NUCLEOTIDE SEQUENCE [LARGE SCALE GENOMIC DNA]</scope>
    <source>
        <strain evidence="11 12">DSM 43146</strain>
    </source>
</reference>
<feature type="transmembrane region" description="Helical" evidence="9">
    <location>
        <begin position="324"/>
        <end position="357"/>
    </location>
</feature>
<feature type="transmembrane region" description="Helical" evidence="9">
    <location>
        <begin position="155"/>
        <end position="173"/>
    </location>
</feature>
<feature type="transmembrane region" description="Helical" evidence="9">
    <location>
        <begin position="126"/>
        <end position="146"/>
    </location>
</feature>
<dbReference type="AlphaFoldDB" id="A0A2T0KM25"/>
<dbReference type="GO" id="GO:0010041">
    <property type="term" value="P:response to iron(III) ion"/>
    <property type="evidence" value="ECO:0007669"/>
    <property type="project" value="TreeGrafter"/>
</dbReference>
<evidence type="ECO:0000313" key="11">
    <source>
        <dbReference type="EMBL" id="PRX24680.1"/>
    </source>
</evidence>
<organism evidence="11 12">
    <name type="scientific">Actinoplanes italicus</name>
    <dbReference type="NCBI Taxonomy" id="113567"/>
    <lineage>
        <taxon>Bacteria</taxon>
        <taxon>Bacillati</taxon>
        <taxon>Actinomycetota</taxon>
        <taxon>Actinomycetes</taxon>
        <taxon>Micromonosporales</taxon>
        <taxon>Micromonosporaceae</taxon>
        <taxon>Actinoplanes</taxon>
    </lineage>
</organism>
<evidence type="ECO:0000256" key="6">
    <source>
        <dbReference type="ARBA" id="ARBA00022989"/>
    </source>
</evidence>
<keyword evidence="7 9" id="KW-0472">Membrane</keyword>
<dbReference type="GO" id="GO:0016763">
    <property type="term" value="F:pentosyltransferase activity"/>
    <property type="evidence" value="ECO:0007669"/>
    <property type="project" value="TreeGrafter"/>
</dbReference>
<keyword evidence="6 9" id="KW-1133">Transmembrane helix</keyword>
<feature type="transmembrane region" description="Helical" evidence="9">
    <location>
        <begin position="222"/>
        <end position="243"/>
    </location>
</feature>
<comment type="subcellular location">
    <subcellularLocation>
        <location evidence="1">Cell membrane</location>
        <topology evidence="1">Multi-pass membrane protein</topology>
    </subcellularLocation>
</comment>
<keyword evidence="2" id="KW-1003">Cell membrane</keyword>
<gene>
    <name evidence="11" type="ORF">CLV67_102459</name>
</gene>
<evidence type="ECO:0000259" key="10">
    <source>
        <dbReference type="Pfam" id="PF13231"/>
    </source>
</evidence>
<dbReference type="Pfam" id="PF13231">
    <property type="entry name" value="PMT_2"/>
    <property type="match status" value="1"/>
</dbReference>
<feature type="domain" description="Glycosyltransferase RgtA/B/C/D-like" evidence="10">
    <location>
        <begin position="88"/>
        <end position="234"/>
    </location>
</feature>
<dbReference type="InterPro" id="IPR038731">
    <property type="entry name" value="RgtA/B/C-like"/>
</dbReference>
<proteinExistence type="predicted"/>
<feature type="transmembrane region" description="Helical" evidence="9">
    <location>
        <begin position="263"/>
        <end position="284"/>
    </location>
</feature>
<evidence type="ECO:0000256" key="7">
    <source>
        <dbReference type="ARBA" id="ARBA00023136"/>
    </source>
</evidence>
<evidence type="ECO:0000313" key="12">
    <source>
        <dbReference type="Proteomes" id="UP000239415"/>
    </source>
</evidence>
<feature type="transmembrane region" description="Helical" evidence="9">
    <location>
        <begin position="193"/>
        <end position="210"/>
    </location>
</feature>
<keyword evidence="12" id="KW-1185">Reference proteome</keyword>
<dbReference type="RefSeq" id="WP_170153758.1">
    <property type="nucleotide sequence ID" value="NZ_BOMO01000013.1"/>
</dbReference>
<dbReference type="PANTHER" id="PTHR33908">
    <property type="entry name" value="MANNOSYLTRANSFERASE YKCB-RELATED"/>
    <property type="match status" value="1"/>
</dbReference>
<evidence type="ECO:0000256" key="5">
    <source>
        <dbReference type="ARBA" id="ARBA00022692"/>
    </source>
</evidence>
<accession>A0A2T0KM25</accession>
<evidence type="ECO:0000256" key="9">
    <source>
        <dbReference type="SAM" id="Phobius"/>
    </source>
</evidence>
<evidence type="ECO:0000256" key="3">
    <source>
        <dbReference type="ARBA" id="ARBA00022676"/>
    </source>
</evidence>
<feature type="region of interest" description="Disordered" evidence="8">
    <location>
        <begin position="1"/>
        <end position="25"/>
    </location>
</feature>
<sequence>MPADTAHDDSPTRPLAGPRPARQRRRGGLLRTWAPSLIPAAVTLAAGRFGLGGPAPGPREGLTDPALGPARILEAGRATDAVHVPYQLFLRFWAELSGDSIVDLRVASLIAVTLGVGLAAELGRRVLTPGAGLCGGLLLAVLPIVGRTSRTAEPWALAFLFGTAATLMLYLVLDEPGWARWLGYGTSVALAGLAHPAALLVLAGHTYTVWSRWRLSRERALFWWFPVTVLALVPPAPLISLGVRQHTALFAWRPDTPWDLVGALPEAFFGAAAAGLLVTGLALTARWPDRALLRELAVLAAVPPLVLVGASFLTGPLWDPRYVLFALPAVTLCAAAALRGLWLRALIAIVLVAALGLPQQAALRRAGGHAVSAYRAAPPGPPRCRHRPGCAARCCRAARRWPAP</sequence>
<evidence type="ECO:0000256" key="2">
    <source>
        <dbReference type="ARBA" id="ARBA00022475"/>
    </source>
</evidence>
<evidence type="ECO:0000256" key="4">
    <source>
        <dbReference type="ARBA" id="ARBA00022679"/>
    </source>
</evidence>
<dbReference type="GO" id="GO:0005886">
    <property type="term" value="C:plasma membrane"/>
    <property type="evidence" value="ECO:0007669"/>
    <property type="project" value="UniProtKB-SubCell"/>
</dbReference>
<dbReference type="PANTHER" id="PTHR33908:SF3">
    <property type="entry name" value="UNDECAPRENYL PHOSPHATE-ALPHA-4-AMINO-4-DEOXY-L-ARABINOSE ARABINOSYL TRANSFERASE"/>
    <property type="match status" value="1"/>
</dbReference>
<keyword evidence="4 11" id="KW-0808">Transferase</keyword>
<feature type="transmembrane region" description="Helical" evidence="9">
    <location>
        <begin position="296"/>
        <end position="318"/>
    </location>
</feature>